<reference evidence="14" key="2">
    <citation type="journal article" date="2021" name="PeerJ">
        <title>Extensive microbial diversity within the chicken gut microbiome revealed by metagenomics and culture.</title>
        <authorList>
            <person name="Gilroy R."/>
            <person name="Ravi A."/>
            <person name="Getino M."/>
            <person name="Pursley I."/>
            <person name="Horton D.L."/>
            <person name="Alikhan N.F."/>
            <person name="Baker D."/>
            <person name="Gharbi K."/>
            <person name="Hall N."/>
            <person name="Watson M."/>
            <person name="Adriaenssens E.M."/>
            <person name="Foster-Nyarko E."/>
            <person name="Jarju S."/>
            <person name="Secka A."/>
            <person name="Antonio M."/>
            <person name="Oren A."/>
            <person name="Chaudhuri R.R."/>
            <person name="La Ragione R."/>
            <person name="Hildebrand F."/>
            <person name="Pallen M.J."/>
        </authorList>
    </citation>
    <scope>NUCLEOTIDE SEQUENCE</scope>
    <source>
        <strain evidence="14">9366</strain>
    </source>
</reference>
<keyword evidence="7 10" id="KW-0687">Ribonucleoprotein</keyword>
<evidence type="ECO:0000256" key="5">
    <source>
        <dbReference type="ARBA" id="ARBA00022884"/>
    </source>
</evidence>
<keyword evidence="5 10" id="KW-0694">RNA-binding</keyword>
<protein>
    <recommendedName>
        <fullName evidence="9 10">Small ribosomal subunit protein uS4</fullName>
    </recommendedName>
</protein>
<gene>
    <name evidence="10 14" type="primary">rpsD</name>
    <name evidence="14" type="ORF">IAB07_05415</name>
</gene>
<comment type="function">
    <text evidence="2 10">One of the primary rRNA binding proteins, it binds directly to 16S rRNA where it nucleates assembly of the body of the 30S subunit.</text>
</comment>
<evidence type="ECO:0000256" key="9">
    <source>
        <dbReference type="ARBA" id="ARBA00035254"/>
    </source>
</evidence>
<dbReference type="SMART" id="SM00363">
    <property type="entry name" value="S4"/>
    <property type="match status" value="1"/>
</dbReference>
<dbReference type="SMART" id="SM01390">
    <property type="entry name" value="Ribosomal_S4"/>
    <property type="match status" value="1"/>
</dbReference>
<dbReference type="InterPro" id="IPR002942">
    <property type="entry name" value="S4_RNA-bd"/>
</dbReference>
<dbReference type="InterPro" id="IPR036986">
    <property type="entry name" value="S4_RNA-bd_sf"/>
</dbReference>
<feature type="domain" description="RNA-binding S4" evidence="12">
    <location>
        <begin position="98"/>
        <end position="164"/>
    </location>
</feature>
<evidence type="ECO:0000313" key="15">
    <source>
        <dbReference type="Proteomes" id="UP000824145"/>
    </source>
</evidence>
<comment type="function">
    <text evidence="1 10">With S5 and S12 plays an important role in translational accuracy.</text>
</comment>
<comment type="subunit">
    <text evidence="8 10">Part of the 30S ribosomal subunit. Contacts protein S5. The interaction surface between S4 and S5 is involved in control of translational fidelity.</text>
</comment>
<evidence type="ECO:0000256" key="6">
    <source>
        <dbReference type="ARBA" id="ARBA00022980"/>
    </source>
</evidence>
<evidence type="ECO:0000256" key="3">
    <source>
        <dbReference type="ARBA" id="ARBA00007465"/>
    </source>
</evidence>
<dbReference type="Pfam" id="PF00163">
    <property type="entry name" value="Ribosomal_S4"/>
    <property type="match status" value="1"/>
</dbReference>
<dbReference type="InterPro" id="IPR001912">
    <property type="entry name" value="Ribosomal_uS4_N"/>
</dbReference>
<dbReference type="InterPro" id="IPR022801">
    <property type="entry name" value="Ribosomal_uS4"/>
</dbReference>
<evidence type="ECO:0000259" key="13">
    <source>
        <dbReference type="SMART" id="SM01390"/>
    </source>
</evidence>
<feature type="domain" description="Small ribosomal subunit protein uS4 N-terminal" evidence="13">
    <location>
        <begin position="3"/>
        <end position="97"/>
    </location>
</feature>
<dbReference type="GO" id="GO:0003735">
    <property type="term" value="F:structural constituent of ribosome"/>
    <property type="evidence" value="ECO:0007669"/>
    <property type="project" value="InterPro"/>
</dbReference>
<dbReference type="GO" id="GO:0019843">
    <property type="term" value="F:rRNA binding"/>
    <property type="evidence" value="ECO:0007669"/>
    <property type="project" value="UniProtKB-UniRule"/>
</dbReference>
<dbReference type="FunFam" id="3.10.290.10:FF:000001">
    <property type="entry name" value="30S ribosomal protein S4"/>
    <property type="match status" value="1"/>
</dbReference>
<dbReference type="NCBIfam" id="NF003717">
    <property type="entry name" value="PRK05327.1"/>
    <property type="match status" value="1"/>
</dbReference>
<comment type="caution">
    <text evidence="14">The sequence shown here is derived from an EMBL/GenBank/DDBJ whole genome shotgun (WGS) entry which is preliminary data.</text>
</comment>
<dbReference type="AlphaFoldDB" id="A0A9D1SJV9"/>
<dbReference type="PANTHER" id="PTHR11831">
    <property type="entry name" value="30S 40S RIBOSOMAL PROTEIN"/>
    <property type="match status" value="1"/>
</dbReference>
<dbReference type="GO" id="GO:0015935">
    <property type="term" value="C:small ribosomal subunit"/>
    <property type="evidence" value="ECO:0007669"/>
    <property type="project" value="InterPro"/>
</dbReference>
<dbReference type="HAMAP" id="MF_01306_B">
    <property type="entry name" value="Ribosomal_uS4_B"/>
    <property type="match status" value="1"/>
</dbReference>
<evidence type="ECO:0000313" key="14">
    <source>
        <dbReference type="EMBL" id="HIU63184.1"/>
    </source>
</evidence>
<evidence type="ECO:0000256" key="11">
    <source>
        <dbReference type="RuleBase" id="RU003699"/>
    </source>
</evidence>
<evidence type="ECO:0000256" key="7">
    <source>
        <dbReference type="ARBA" id="ARBA00023274"/>
    </source>
</evidence>
<dbReference type="Gene3D" id="3.10.290.10">
    <property type="entry name" value="RNA-binding S4 domain"/>
    <property type="match status" value="1"/>
</dbReference>
<dbReference type="EMBL" id="DVNJ01000030">
    <property type="protein sequence ID" value="HIU63184.1"/>
    <property type="molecule type" value="Genomic_DNA"/>
</dbReference>
<dbReference type="SUPFAM" id="SSF55174">
    <property type="entry name" value="Alpha-L RNA-binding motif"/>
    <property type="match status" value="1"/>
</dbReference>
<dbReference type="NCBIfam" id="TIGR01017">
    <property type="entry name" value="rpsD_bact"/>
    <property type="match status" value="1"/>
</dbReference>
<evidence type="ECO:0000256" key="1">
    <source>
        <dbReference type="ARBA" id="ARBA00003004"/>
    </source>
</evidence>
<evidence type="ECO:0000259" key="12">
    <source>
        <dbReference type="SMART" id="SM00363"/>
    </source>
</evidence>
<dbReference type="Proteomes" id="UP000824145">
    <property type="component" value="Unassembled WGS sequence"/>
</dbReference>
<comment type="similarity">
    <text evidence="3 10 11">Belongs to the universal ribosomal protein uS4 family.</text>
</comment>
<dbReference type="Gene3D" id="1.10.1050.10">
    <property type="entry name" value="Ribosomal Protein S4 Delta 41, Chain A, domain 1"/>
    <property type="match status" value="1"/>
</dbReference>
<sequence length="208" mass="23469">MAKYTGPACRQCRREGEKLFLKGSRCLSQKCALERRPNPPGVHVGTRKKASEYSTQLREKQKTKRFYGLCEKQFKGYFNKASKMRGMAGENMLVLLERRLDNVVFRMGLCASRAQARQVVNHGLITVNGKRVDIPSYLVSKGDVIAVKENKTDKKVFAEIKGGTAKYVTAAWLNFDAEKLTATVVELPTRADVGEHIEEHLIVELYSK</sequence>
<dbReference type="FunFam" id="1.10.1050.10:FF:000001">
    <property type="entry name" value="30S ribosomal protein S4"/>
    <property type="match status" value="1"/>
</dbReference>
<reference evidence="14" key="1">
    <citation type="submission" date="2020-10" db="EMBL/GenBank/DDBJ databases">
        <authorList>
            <person name="Gilroy R."/>
        </authorList>
    </citation>
    <scope>NUCLEOTIDE SEQUENCE</scope>
    <source>
        <strain evidence="14">9366</strain>
    </source>
</reference>
<evidence type="ECO:0000256" key="8">
    <source>
        <dbReference type="ARBA" id="ARBA00025813"/>
    </source>
</evidence>
<dbReference type="GO" id="GO:0042274">
    <property type="term" value="P:ribosomal small subunit biogenesis"/>
    <property type="evidence" value="ECO:0007669"/>
    <property type="project" value="TreeGrafter"/>
</dbReference>
<dbReference type="GO" id="GO:0006412">
    <property type="term" value="P:translation"/>
    <property type="evidence" value="ECO:0007669"/>
    <property type="project" value="UniProtKB-UniRule"/>
</dbReference>
<accession>A0A9D1SJV9</accession>
<evidence type="ECO:0000256" key="2">
    <source>
        <dbReference type="ARBA" id="ARBA00003866"/>
    </source>
</evidence>
<name>A0A9D1SJV9_9FIRM</name>
<dbReference type="InterPro" id="IPR005709">
    <property type="entry name" value="Ribosomal_uS4_bac-type"/>
</dbReference>
<dbReference type="Pfam" id="PF01479">
    <property type="entry name" value="S4"/>
    <property type="match status" value="1"/>
</dbReference>
<keyword evidence="4 10" id="KW-0699">rRNA-binding</keyword>
<dbReference type="InterPro" id="IPR018079">
    <property type="entry name" value="Ribosomal_uS4_CS"/>
</dbReference>
<dbReference type="PROSITE" id="PS50889">
    <property type="entry name" value="S4"/>
    <property type="match status" value="1"/>
</dbReference>
<dbReference type="PANTHER" id="PTHR11831:SF4">
    <property type="entry name" value="SMALL RIBOSOMAL SUBUNIT PROTEIN US4M"/>
    <property type="match status" value="1"/>
</dbReference>
<organism evidence="14 15">
    <name type="scientific">Candidatus Caccalectryoclostridium excrementigallinarum</name>
    <dbReference type="NCBI Taxonomy" id="2840710"/>
    <lineage>
        <taxon>Bacteria</taxon>
        <taxon>Bacillati</taxon>
        <taxon>Bacillota</taxon>
        <taxon>Clostridia</taxon>
        <taxon>Christensenellales</taxon>
        <taxon>Christensenellaceae</taxon>
        <taxon>Christensenellaceae incertae sedis</taxon>
        <taxon>Candidatus Caccalectryoclostridium</taxon>
    </lineage>
</organism>
<proteinExistence type="inferred from homology"/>
<dbReference type="PROSITE" id="PS00632">
    <property type="entry name" value="RIBOSOMAL_S4"/>
    <property type="match status" value="1"/>
</dbReference>
<evidence type="ECO:0000256" key="4">
    <source>
        <dbReference type="ARBA" id="ARBA00022730"/>
    </source>
</evidence>
<dbReference type="CDD" id="cd00165">
    <property type="entry name" value="S4"/>
    <property type="match status" value="1"/>
</dbReference>
<keyword evidence="6 10" id="KW-0689">Ribosomal protein</keyword>
<evidence type="ECO:0000256" key="10">
    <source>
        <dbReference type="HAMAP-Rule" id="MF_01306"/>
    </source>
</evidence>